<proteinExistence type="predicted"/>
<evidence type="ECO:0000313" key="3">
    <source>
        <dbReference type="Proteomes" id="UP000265520"/>
    </source>
</evidence>
<dbReference type="AlphaFoldDB" id="A0A392S9K6"/>
<feature type="non-terminal residue" evidence="2">
    <location>
        <position position="59"/>
    </location>
</feature>
<feature type="compositionally biased region" description="Acidic residues" evidence="1">
    <location>
        <begin position="31"/>
        <end position="42"/>
    </location>
</feature>
<dbReference type="Proteomes" id="UP000265520">
    <property type="component" value="Unassembled WGS sequence"/>
</dbReference>
<sequence length="59" mass="6946">MSSIRSVREKEYYEKQIATLKSFEEVDAVVESDRIDEDDDKEEQAQQERAMKISNYANV</sequence>
<accession>A0A392S9K6</accession>
<dbReference type="EMBL" id="LXQA010331994">
    <property type="protein sequence ID" value="MCI44536.1"/>
    <property type="molecule type" value="Genomic_DNA"/>
</dbReference>
<evidence type="ECO:0000256" key="1">
    <source>
        <dbReference type="SAM" id="MobiDB-lite"/>
    </source>
</evidence>
<keyword evidence="3" id="KW-1185">Reference proteome</keyword>
<comment type="caution">
    <text evidence="2">The sequence shown here is derived from an EMBL/GenBank/DDBJ whole genome shotgun (WGS) entry which is preliminary data.</text>
</comment>
<organism evidence="2 3">
    <name type="scientific">Trifolium medium</name>
    <dbReference type="NCBI Taxonomy" id="97028"/>
    <lineage>
        <taxon>Eukaryota</taxon>
        <taxon>Viridiplantae</taxon>
        <taxon>Streptophyta</taxon>
        <taxon>Embryophyta</taxon>
        <taxon>Tracheophyta</taxon>
        <taxon>Spermatophyta</taxon>
        <taxon>Magnoliopsida</taxon>
        <taxon>eudicotyledons</taxon>
        <taxon>Gunneridae</taxon>
        <taxon>Pentapetalae</taxon>
        <taxon>rosids</taxon>
        <taxon>fabids</taxon>
        <taxon>Fabales</taxon>
        <taxon>Fabaceae</taxon>
        <taxon>Papilionoideae</taxon>
        <taxon>50 kb inversion clade</taxon>
        <taxon>NPAAA clade</taxon>
        <taxon>Hologalegina</taxon>
        <taxon>IRL clade</taxon>
        <taxon>Trifolieae</taxon>
        <taxon>Trifolium</taxon>
    </lineage>
</organism>
<protein>
    <submittedName>
        <fullName evidence="2">Metal tolerance protein 4-like</fullName>
    </submittedName>
</protein>
<reference evidence="2 3" key="1">
    <citation type="journal article" date="2018" name="Front. Plant Sci.">
        <title>Red Clover (Trifolium pratense) and Zigzag Clover (T. medium) - A Picture of Genomic Similarities and Differences.</title>
        <authorList>
            <person name="Dluhosova J."/>
            <person name="Istvanek J."/>
            <person name="Nedelnik J."/>
            <person name="Repkova J."/>
        </authorList>
    </citation>
    <scope>NUCLEOTIDE SEQUENCE [LARGE SCALE GENOMIC DNA]</scope>
    <source>
        <strain evidence="3">cv. 10/8</strain>
        <tissue evidence="2">Leaf</tissue>
    </source>
</reference>
<feature type="region of interest" description="Disordered" evidence="1">
    <location>
        <begin position="31"/>
        <end position="59"/>
    </location>
</feature>
<name>A0A392S9K6_9FABA</name>
<evidence type="ECO:0000313" key="2">
    <source>
        <dbReference type="EMBL" id="MCI44536.1"/>
    </source>
</evidence>